<evidence type="ECO:0000313" key="6">
    <source>
        <dbReference type="EMBL" id="KAJ8318032.1"/>
    </source>
</evidence>
<dbReference type="PROSITE" id="PS50092">
    <property type="entry name" value="TSP1"/>
    <property type="match status" value="2"/>
</dbReference>
<dbReference type="Gene3D" id="2.20.100.10">
    <property type="entry name" value="Thrombospondin type-1 (TSP1) repeat"/>
    <property type="match status" value="2"/>
</dbReference>
<keyword evidence="5" id="KW-1015">Disulfide bond</keyword>
<dbReference type="Proteomes" id="UP001217089">
    <property type="component" value="Unassembled WGS sequence"/>
</dbReference>
<dbReference type="PANTHER" id="PTHR22906:SF43">
    <property type="entry name" value="PROPERDIN"/>
    <property type="match status" value="1"/>
</dbReference>
<keyword evidence="4" id="KW-0677">Repeat</keyword>
<dbReference type="PRINTS" id="PR01705">
    <property type="entry name" value="TSP1REPEAT"/>
</dbReference>
<proteinExistence type="predicted"/>
<protein>
    <submittedName>
        <fullName evidence="6">Uncharacterized protein</fullName>
    </submittedName>
</protein>
<keyword evidence="7" id="KW-1185">Reference proteome</keyword>
<dbReference type="EMBL" id="JARBDR010000214">
    <property type="protein sequence ID" value="KAJ8318032.1"/>
    <property type="molecule type" value="Genomic_DNA"/>
</dbReference>
<evidence type="ECO:0000256" key="4">
    <source>
        <dbReference type="ARBA" id="ARBA00022737"/>
    </source>
</evidence>
<dbReference type="InterPro" id="IPR036383">
    <property type="entry name" value="TSP1_rpt_sf"/>
</dbReference>
<accession>A0ABQ9FN18</accession>
<comment type="caution">
    <text evidence="6">The sequence shown here is derived from an EMBL/GenBank/DDBJ whole genome shotgun (WGS) entry which is preliminary data.</text>
</comment>
<dbReference type="Pfam" id="PF00090">
    <property type="entry name" value="TSP_1"/>
    <property type="match status" value="2"/>
</dbReference>
<reference evidence="6 7" key="1">
    <citation type="submission" date="2022-12" db="EMBL/GenBank/DDBJ databases">
        <title>Chromosome-level genome of Tegillarca granosa.</title>
        <authorList>
            <person name="Kim J."/>
        </authorList>
    </citation>
    <scope>NUCLEOTIDE SEQUENCE [LARGE SCALE GENOMIC DNA]</scope>
    <source>
        <strain evidence="6">Teg-2019</strain>
        <tissue evidence="6">Adductor muscle</tissue>
    </source>
</reference>
<comment type="subcellular location">
    <subcellularLocation>
        <location evidence="1">Secreted</location>
    </subcellularLocation>
</comment>
<sequence length="247" mass="27644">MFQKSCNNAEINEFVNFFHYDRLFNIVKMTTIQIILKYIKSCMHCTFLGLLITTLVSAVLVDGQWGAWTDWSRCSGQCGSDGNMKRTRLCNNPIPNKNGFPCAGFGMQSKICREPCKSKHKASTKEAKAYLDKINLAYPELLISIGPVCNVLSIMEHAQVIDGGWSPWSDWSPCHPDCGLGTTFRFKTCTNPIPANSGLPCIGESVEEKSCFGVGCSKEGKQDICNSYIAFRCMDRPEIYIRWICST</sequence>
<evidence type="ECO:0000313" key="7">
    <source>
        <dbReference type="Proteomes" id="UP001217089"/>
    </source>
</evidence>
<keyword evidence="2" id="KW-0964">Secreted</keyword>
<gene>
    <name evidence="6" type="ORF">KUTeg_003123</name>
</gene>
<dbReference type="SUPFAM" id="SSF82895">
    <property type="entry name" value="TSP-1 type 1 repeat"/>
    <property type="match status" value="2"/>
</dbReference>
<evidence type="ECO:0000256" key="3">
    <source>
        <dbReference type="ARBA" id="ARBA00022729"/>
    </source>
</evidence>
<evidence type="ECO:0000256" key="1">
    <source>
        <dbReference type="ARBA" id="ARBA00004613"/>
    </source>
</evidence>
<dbReference type="PANTHER" id="PTHR22906">
    <property type="entry name" value="PROPERDIN"/>
    <property type="match status" value="1"/>
</dbReference>
<organism evidence="6 7">
    <name type="scientific">Tegillarca granosa</name>
    <name type="common">Malaysian cockle</name>
    <name type="synonym">Anadara granosa</name>
    <dbReference type="NCBI Taxonomy" id="220873"/>
    <lineage>
        <taxon>Eukaryota</taxon>
        <taxon>Metazoa</taxon>
        <taxon>Spiralia</taxon>
        <taxon>Lophotrochozoa</taxon>
        <taxon>Mollusca</taxon>
        <taxon>Bivalvia</taxon>
        <taxon>Autobranchia</taxon>
        <taxon>Pteriomorphia</taxon>
        <taxon>Arcoida</taxon>
        <taxon>Arcoidea</taxon>
        <taxon>Arcidae</taxon>
        <taxon>Tegillarca</taxon>
    </lineage>
</organism>
<dbReference type="InterPro" id="IPR000884">
    <property type="entry name" value="TSP1_rpt"/>
</dbReference>
<dbReference type="InterPro" id="IPR052065">
    <property type="entry name" value="Compl_asym_regulator"/>
</dbReference>
<dbReference type="SMART" id="SM00209">
    <property type="entry name" value="TSP1"/>
    <property type="match status" value="2"/>
</dbReference>
<name>A0ABQ9FN18_TEGGR</name>
<evidence type="ECO:0000256" key="5">
    <source>
        <dbReference type="ARBA" id="ARBA00023157"/>
    </source>
</evidence>
<evidence type="ECO:0000256" key="2">
    <source>
        <dbReference type="ARBA" id="ARBA00022525"/>
    </source>
</evidence>
<keyword evidence="3" id="KW-0732">Signal</keyword>